<dbReference type="GO" id="GO:0003677">
    <property type="term" value="F:DNA binding"/>
    <property type="evidence" value="ECO:0007669"/>
    <property type="project" value="InterPro"/>
</dbReference>
<dbReference type="Pfam" id="PF01555">
    <property type="entry name" value="N6_N4_Mtase"/>
    <property type="match status" value="1"/>
</dbReference>
<protein>
    <recommendedName>
        <fullName evidence="4">Methyltransferase</fullName>
        <ecNumber evidence="4">2.1.1.-</ecNumber>
    </recommendedName>
</protein>
<keyword evidence="2 6" id="KW-0489">Methyltransferase</keyword>
<dbReference type="PRINTS" id="PR00508">
    <property type="entry name" value="S21N4MTFRASE"/>
</dbReference>
<dbReference type="AlphaFoldDB" id="A0A2W7GN08"/>
<dbReference type="PROSITE" id="PS00092">
    <property type="entry name" value="N6_MTASE"/>
    <property type="match status" value="1"/>
</dbReference>
<name>A0A2W7GN08_9BACT</name>
<dbReference type="OrthoDB" id="9800801at2"/>
<reference evidence="6 7" key="1">
    <citation type="submission" date="2018-06" db="EMBL/GenBank/DDBJ databases">
        <title>Genomic Encyclopedia of Archaeal and Bacterial Type Strains, Phase II (KMG-II): from individual species to whole genera.</title>
        <authorList>
            <person name="Goeker M."/>
        </authorList>
    </citation>
    <scope>NUCLEOTIDE SEQUENCE [LARGE SCALE GENOMIC DNA]</scope>
    <source>
        <strain evidence="6 7">ATCC 51348</strain>
    </source>
</reference>
<dbReference type="GO" id="GO:0032259">
    <property type="term" value="P:methylation"/>
    <property type="evidence" value="ECO:0007669"/>
    <property type="project" value="UniProtKB-KW"/>
</dbReference>
<dbReference type="InterPro" id="IPR001091">
    <property type="entry name" value="RM_Methyltransferase"/>
</dbReference>
<evidence type="ECO:0000256" key="2">
    <source>
        <dbReference type="ARBA" id="ARBA00022603"/>
    </source>
</evidence>
<dbReference type="GO" id="GO:0008170">
    <property type="term" value="F:N-methyltransferase activity"/>
    <property type="evidence" value="ECO:0007669"/>
    <property type="project" value="InterPro"/>
</dbReference>
<dbReference type="Gene3D" id="3.40.50.150">
    <property type="entry name" value="Vaccinia Virus protein VP39"/>
    <property type="match status" value="1"/>
</dbReference>
<dbReference type="EMBL" id="QKUB01000011">
    <property type="protein sequence ID" value="PZV98738.1"/>
    <property type="molecule type" value="Genomic_DNA"/>
</dbReference>
<keyword evidence="7" id="KW-1185">Reference proteome</keyword>
<sequence>MKNNNVYNIDIIDFLKKIKNNSVDLIIADPPYNQKIDYWDNFKNEQEYINFMKKWIKMACKKLKTTGSIYIFNNAYNSARLLQYLLAQNLVFQNWIIWYKKDGFSGAKKRYINNQETILFLTKSDNYTFNYDDIRGEYTSKQRLNIAQKNGILKNGKRWFPNPKGKLCTDVWEVSSVRLSNKKNGKTVKTDHPTPKPNKIIERIIKASSNKNDLVLDLFSGSGVTAFECIKNKRQFLSCEKDLHYYNLIKNKISELQTLDKKGGNDA</sequence>
<keyword evidence="3 6" id="KW-0808">Transferase</keyword>
<dbReference type="RefSeq" id="WP_111518831.1">
    <property type="nucleotide sequence ID" value="NZ_QKUB01000011.1"/>
</dbReference>
<evidence type="ECO:0000256" key="1">
    <source>
        <dbReference type="ARBA" id="ARBA00006594"/>
    </source>
</evidence>
<comment type="caution">
    <text evidence="6">The sequence shown here is derived from an EMBL/GenBank/DDBJ whole genome shotgun (WGS) entry which is preliminary data.</text>
</comment>
<dbReference type="SUPFAM" id="SSF53335">
    <property type="entry name" value="S-adenosyl-L-methionine-dependent methyltransferases"/>
    <property type="match status" value="1"/>
</dbReference>
<gene>
    <name evidence="6" type="ORF">BCF89_1116</name>
</gene>
<organism evidence="6 7">
    <name type="scientific">Metamycoplasma auris</name>
    <dbReference type="NCBI Taxonomy" id="51363"/>
    <lineage>
        <taxon>Bacteria</taxon>
        <taxon>Bacillati</taxon>
        <taxon>Mycoplasmatota</taxon>
        <taxon>Mycoplasmoidales</taxon>
        <taxon>Metamycoplasmataceae</taxon>
        <taxon>Metamycoplasma</taxon>
    </lineage>
</organism>
<dbReference type="Proteomes" id="UP000249646">
    <property type="component" value="Unassembled WGS sequence"/>
</dbReference>
<proteinExistence type="inferred from homology"/>
<evidence type="ECO:0000259" key="5">
    <source>
        <dbReference type="Pfam" id="PF01555"/>
    </source>
</evidence>
<evidence type="ECO:0000256" key="3">
    <source>
        <dbReference type="ARBA" id="ARBA00022679"/>
    </source>
</evidence>
<feature type="domain" description="DNA methylase N-4/N-6" evidence="5">
    <location>
        <begin position="23"/>
        <end position="250"/>
    </location>
</feature>
<dbReference type="InterPro" id="IPR002941">
    <property type="entry name" value="DNA_methylase_N4/N6"/>
</dbReference>
<dbReference type="InterPro" id="IPR029063">
    <property type="entry name" value="SAM-dependent_MTases_sf"/>
</dbReference>
<evidence type="ECO:0000313" key="6">
    <source>
        <dbReference type="EMBL" id="PZV98738.1"/>
    </source>
</evidence>
<comment type="similarity">
    <text evidence="1 4">Belongs to the N(4)/N(6)-methyltransferase family.</text>
</comment>
<evidence type="ECO:0000313" key="7">
    <source>
        <dbReference type="Proteomes" id="UP000249646"/>
    </source>
</evidence>
<dbReference type="EC" id="2.1.1.-" evidence="4"/>
<evidence type="ECO:0000256" key="4">
    <source>
        <dbReference type="RuleBase" id="RU362026"/>
    </source>
</evidence>
<accession>A0A2W7GN08</accession>
<dbReference type="InterPro" id="IPR002052">
    <property type="entry name" value="DNA_methylase_N6_adenine_CS"/>
</dbReference>